<reference evidence="1 2" key="1">
    <citation type="submission" date="2011-01" db="EMBL/GenBank/DDBJ databases">
        <authorList>
            <person name="Muzny D."/>
            <person name="Qin X."/>
            <person name="Buhay C."/>
            <person name="Dugan-Rocha S."/>
            <person name="Ding Y."/>
            <person name="Chen G."/>
            <person name="Hawes A."/>
            <person name="Holder M."/>
            <person name="Jhangiani S."/>
            <person name="Johnson A."/>
            <person name="Khan Z."/>
            <person name="Li Z."/>
            <person name="Liu W."/>
            <person name="Liu X."/>
            <person name="Perez L."/>
            <person name="Shen H."/>
            <person name="Wang Q."/>
            <person name="Watt J."/>
            <person name="Xi L."/>
            <person name="Xin Y."/>
            <person name="Zhou J."/>
            <person name="Deng J."/>
            <person name="Jiang H."/>
            <person name="Liu Y."/>
            <person name="Qu J."/>
            <person name="Song X.-Z."/>
            <person name="Zhang L."/>
            <person name="Villasana D."/>
            <person name="Johnson A."/>
            <person name="Liu J."/>
            <person name="Liyanage D."/>
            <person name="Lorensuhewa L."/>
            <person name="Robinson T."/>
            <person name="Song A."/>
            <person name="Song B.-B."/>
            <person name="Dinh H."/>
            <person name="Thornton R."/>
            <person name="Coyle M."/>
            <person name="Francisco L."/>
            <person name="Jackson L."/>
            <person name="Javaid M."/>
            <person name="Korchina V."/>
            <person name="Kovar C."/>
            <person name="Mata R."/>
            <person name="Mathew T."/>
            <person name="Ngo R."/>
            <person name="Nguyen L."/>
            <person name="Nguyen N."/>
            <person name="Okwuonu G."/>
            <person name="Ongeri F."/>
            <person name="Pham C."/>
            <person name="Simmons D."/>
            <person name="Wilczek-Boney K."/>
            <person name="Hale W."/>
            <person name="Jakkamsetti A."/>
            <person name="Pham P."/>
            <person name="Ruth R."/>
            <person name="San Lucas F."/>
            <person name="Warren J."/>
            <person name="Zhang J."/>
            <person name="Zhao Z."/>
            <person name="Zhou C."/>
            <person name="Zhu D."/>
            <person name="Lee S."/>
            <person name="Bess C."/>
            <person name="Blankenburg K."/>
            <person name="Forbes L."/>
            <person name="Fu Q."/>
            <person name="Gubbala S."/>
            <person name="Hirani K."/>
            <person name="Jayaseelan J.C."/>
            <person name="Lara F."/>
            <person name="Munidasa M."/>
            <person name="Palculict T."/>
            <person name="Patil S."/>
            <person name="Pu L.-L."/>
            <person name="Saada N."/>
            <person name="Tang L."/>
            <person name="Weissenberger G."/>
            <person name="Zhu Y."/>
            <person name="Hemphill L."/>
            <person name="Shang Y."/>
            <person name="Youmans B."/>
            <person name="Ayvaz T."/>
            <person name="Ross M."/>
            <person name="Santibanez J."/>
            <person name="Aqrawi P."/>
            <person name="Gross S."/>
            <person name="Joshi V."/>
            <person name="Fowler G."/>
            <person name="Nazareth L."/>
            <person name="Reid J."/>
            <person name="Worley K."/>
            <person name="Petrosino J."/>
            <person name="Highlander S."/>
            <person name="Gibbs R."/>
        </authorList>
    </citation>
    <scope>NUCLEOTIDE SEQUENCE [LARGE SCALE GENOMIC DNA]</scope>
    <source>
        <strain evidence="1 2">ATCC 25644</strain>
    </source>
</reference>
<gene>
    <name evidence="1" type="ORF">HMPREF0542_10256</name>
</gene>
<organism evidence="1 2">
    <name type="scientific">Ligilactobacillus ruminis ATCC 25644</name>
    <dbReference type="NCBI Taxonomy" id="525362"/>
    <lineage>
        <taxon>Bacteria</taxon>
        <taxon>Bacillati</taxon>
        <taxon>Bacillota</taxon>
        <taxon>Bacilli</taxon>
        <taxon>Lactobacillales</taxon>
        <taxon>Lactobacillaceae</taxon>
        <taxon>Ligilactobacillus</taxon>
    </lineage>
</organism>
<protein>
    <submittedName>
        <fullName evidence="1">Uncharacterized protein</fullName>
    </submittedName>
</protein>
<dbReference type="AlphaFoldDB" id="E7FMX9"/>
<dbReference type="EMBL" id="ACGS02000018">
    <property type="protein sequence ID" value="EFZ35627.1"/>
    <property type="molecule type" value="Genomic_DNA"/>
</dbReference>
<dbReference type="HOGENOM" id="CLU_3253380_0_0_9"/>
<proteinExistence type="predicted"/>
<accession>E7FMX9</accession>
<dbReference type="Proteomes" id="UP000004099">
    <property type="component" value="Unassembled WGS sequence"/>
</dbReference>
<evidence type="ECO:0000313" key="2">
    <source>
        <dbReference type="Proteomes" id="UP000004099"/>
    </source>
</evidence>
<sequence>MTILLNLADSAFDEIAAVYGQIDENGDYGQNHQKQLFVRKSG</sequence>
<comment type="caution">
    <text evidence="1">The sequence shown here is derived from an EMBL/GenBank/DDBJ whole genome shotgun (WGS) entry which is preliminary data.</text>
</comment>
<name>E7FMX9_9LACO</name>
<evidence type="ECO:0000313" key="1">
    <source>
        <dbReference type="EMBL" id="EFZ35627.1"/>
    </source>
</evidence>